<keyword evidence="2" id="KW-0479">Metal-binding</keyword>
<dbReference type="Pfam" id="PF01244">
    <property type="entry name" value="Peptidase_M19"/>
    <property type="match status" value="1"/>
</dbReference>
<dbReference type="PROSITE" id="PS51365">
    <property type="entry name" value="RENAL_DIPEPTIDASE_2"/>
    <property type="match status" value="1"/>
</dbReference>
<dbReference type="EMBL" id="JAIWOZ010000006">
    <property type="protein sequence ID" value="KAH6603982.1"/>
    <property type="molecule type" value="Genomic_DNA"/>
</dbReference>
<comment type="catalytic activity">
    <reaction evidence="2">
        <text>an L-aminoacyl-L-amino acid + H2O = 2 an L-alpha-amino acid</text>
        <dbReference type="Rhea" id="RHEA:48940"/>
        <dbReference type="ChEBI" id="CHEBI:15377"/>
        <dbReference type="ChEBI" id="CHEBI:59869"/>
        <dbReference type="ChEBI" id="CHEBI:77460"/>
        <dbReference type="EC" id="3.4.13.19"/>
    </reaction>
</comment>
<keyword evidence="1 2" id="KW-0224">Dipeptidase</keyword>
<dbReference type="InterPro" id="IPR032466">
    <property type="entry name" value="Metal_Hydrolase"/>
</dbReference>
<protein>
    <recommendedName>
        <fullName evidence="2">Dipeptidase</fullName>
        <ecNumber evidence="2">3.4.13.19</ecNumber>
    </recommendedName>
</protein>
<dbReference type="GO" id="GO:0046872">
    <property type="term" value="F:metal ion binding"/>
    <property type="evidence" value="ECO:0007669"/>
    <property type="project" value="UniProtKB-UniRule"/>
</dbReference>
<reference evidence="3" key="1">
    <citation type="submission" date="2021-08" db="EMBL/GenBank/DDBJ databases">
        <title>Chromosome-Level Trichoderma cornu-damae using Hi-C Data.</title>
        <authorList>
            <person name="Kim C.S."/>
        </authorList>
    </citation>
    <scope>NUCLEOTIDE SEQUENCE</scope>
    <source>
        <strain evidence="3">KA19-0412C</strain>
    </source>
</reference>
<keyword evidence="2" id="KW-0378">Hydrolase</keyword>
<keyword evidence="2" id="KW-0645">Protease</keyword>
<evidence type="ECO:0000256" key="1">
    <source>
        <dbReference type="ARBA" id="ARBA00022997"/>
    </source>
</evidence>
<dbReference type="PANTHER" id="PTHR10443">
    <property type="entry name" value="MICROSOMAL DIPEPTIDASE"/>
    <property type="match status" value="1"/>
</dbReference>
<dbReference type="EC" id="3.4.13.19" evidence="2"/>
<accession>A0A9P8TTE9</accession>
<dbReference type="AlphaFoldDB" id="A0A9P8TTE9"/>
<comment type="caution">
    <text evidence="3">The sequence shown here is derived from an EMBL/GenBank/DDBJ whole genome shotgun (WGS) entry which is preliminary data.</text>
</comment>
<dbReference type="GO" id="GO:0006508">
    <property type="term" value="P:proteolysis"/>
    <property type="evidence" value="ECO:0007669"/>
    <property type="project" value="UniProtKB-KW"/>
</dbReference>
<dbReference type="GO" id="GO:0070573">
    <property type="term" value="F:metallodipeptidase activity"/>
    <property type="evidence" value="ECO:0007669"/>
    <property type="project" value="InterPro"/>
</dbReference>
<name>A0A9P8TTE9_9HYPO</name>
<comment type="cofactor">
    <cofactor evidence="2">
        <name>Zn(2+)</name>
        <dbReference type="ChEBI" id="CHEBI:29105"/>
    </cofactor>
</comment>
<evidence type="ECO:0000313" key="3">
    <source>
        <dbReference type="EMBL" id="KAH6603982.1"/>
    </source>
</evidence>
<dbReference type="SUPFAM" id="SSF51556">
    <property type="entry name" value="Metallo-dependent hydrolases"/>
    <property type="match status" value="1"/>
</dbReference>
<sequence>MIRGWHSGRIGDVDAHRMAISHTDLTRLRIGCVGGVFWSAYVPCPKENSANDFSTDVHYESLRATMQQIDVIHTLVERYPDDLRLARTSVEVWEAFRSGRIASLIGIEGLHQVANSASVLRNLYRLGVRYVTLAHDSNNLYADSTIYQNAAAAHHGGLSEKGVEMIREMNRIGM</sequence>
<gene>
    <name evidence="3" type="ORF">Trco_007428</name>
</gene>
<proteinExistence type="inferred from homology"/>
<comment type="similarity">
    <text evidence="2">Belongs to the metallo-dependent hydrolases superfamily. Peptidase M19 family.</text>
</comment>
<evidence type="ECO:0000256" key="2">
    <source>
        <dbReference type="RuleBase" id="RU341113"/>
    </source>
</evidence>
<dbReference type="PANTHER" id="PTHR10443:SF12">
    <property type="entry name" value="DIPEPTIDASE"/>
    <property type="match status" value="1"/>
</dbReference>
<evidence type="ECO:0000313" key="4">
    <source>
        <dbReference type="Proteomes" id="UP000827724"/>
    </source>
</evidence>
<dbReference type="InterPro" id="IPR008257">
    <property type="entry name" value="Pept_M19"/>
</dbReference>
<keyword evidence="2" id="KW-0482">Metalloprotease</keyword>
<dbReference type="Proteomes" id="UP000827724">
    <property type="component" value="Unassembled WGS sequence"/>
</dbReference>
<keyword evidence="4" id="KW-1185">Reference proteome</keyword>
<dbReference type="OrthoDB" id="445695at2759"/>
<dbReference type="Gene3D" id="3.20.20.140">
    <property type="entry name" value="Metal-dependent hydrolases"/>
    <property type="match status" value="1"/>
</dbReference>
<keyword evidence="2" id="KW-0862">Zinc</keyword>
<organism evidence="3 4">
    <name type="scientific">Trichoderma cornu-damae</name>
    <dbReference type="NCBI Taxonomy" id="654480"/>
    <lineage>
        <taxon>Eukaryota</taxon>
        <taxon>Fungi</taxon>
        <taxon>Dikarya</taxon>
        <taxon>Ascomycota</taxon>
        <taxon>Pezizomycotina</taxon>
        <taxon>Sordariomycetes</taxon>
        <taxon>Hypocreomycetidae</taxon>
        <taxon>Hypocreales</taxon>
        <taxon>Hypocreaceae</taxon>
        <taxon>Trichoderma</taxon>
    </lineage>
</organism>